<accession>A0A843UC22</accession>
<comment type="caution">
    <text evidence="2">The sequence shown here is derived from an EMBL/GenBank/DDBJ whole genome shotgun (WGS) entry which is preliminary data.</text>
</comment>
<protein>
    <submittedName>
        <fullName evidence="2">Uncharacterized protein</fullName>
    </submittedName>
</protein>
<evidence type="ECO:0000313" key="2">
    <source>
        <dbReference type="EMBL" id="MQL79480.1"/>
    </source>
</evidence>
<dbReference type="AlphaFoldDB" id="A0A843UC22"/>
<evidence type="ECO:0000313" key="3">
    <source>
        <dbReference type="Proteomes" id="UP000652761"/>
    </source>
</evidence>
<organism evidence="2 3">
    <name type="scientific">Colocasia esculenta</name>
    <name type="common">Wild taro</name>
    <name type="synonym">Arum esculentum</name>
    <dbReference type="NCBI Taxonomy" id="4460"/>
    <lineage>
        <taxon>Eukaryota</taxon>
        <taxon>Viridiplantae</taxon>
        <taxon>Streptophyta</taxon>
        <taxon>Embryophyta</taxon>
        <taxon>Tracheophyta</taxon>
        <taxon>Spermatophyta</taxon>
        <taxon>Magnoliopsida</taxon>
        <taxon>Liliopsida</taxon>
        <taxon>Araceae</taxon>
        <taxon>Aroideae</taxon>
        <taxon>Colocasieae</taxon>
        <taxon>Colocasia</taxon>
    </lineage>
</organism>
<reference evidence="2" key="1">
    <citation type="submission" date="2017-07" db="EMBL/GenBank/DDBJ databases">
        <title>Taro Niue Genome Assembly and Annotation.</title>
        <authorList>
            <person name="Atibalentja N."/>
            <person name="Keating K."/>
            <person name="Fields C.J."/>
        </authorList>
    </citation>
    <scope>NUCLEOTIDE SEQUENCE</scope>
    <source>
        <strain evidence="2">Niue_2</strain>
        <tissue evidence="2">Leaf</tissue>
    </source>
</reference>
<evidence type="ECO:0000256" key="1">
    <source>
        <dbReference type="SAM" id="MobiDB-lite"/>
    </source>
</evidence>
<keyword evidence="3" id="KW-1185">Reference proteome</keyword>
<feature type="region of interest" description="Disordered" evidence="1">
    <location>
        <begin position="372"/>
        <end position="410"/>
    </location>
</feature>
<proteinExistence type="predicted"/>
<dbReference type="Proteomes" id="UP000652761">
    <property type="component" value="Unassembled WGS sequence"/>
</dbReference>
<gene>
    <name evidence="2" type="ORF">Taro_011909</name>
</gene>
<feature type="region of interest" description="Disordered" evidence="1">
    <location>
        <begin position="267"/>
        <end position="331"/>
    </location>
</feature>
<name>A0A843UC22_COLES</name>
<feature type="compositionally biased region" description="Basic residues" evidence="1">
    <location>
        <begin position="317"/>
        <end position="327"/>
    </location>
</feature>
<feature type="compositionally biased region" description="Polar residues" evidence="1">
    <location>
        <begin position="387"/>
        <end position="410"/>
    </location>
</feature>
<feature type="region of interest" description="Disordered" evidence="1">
    <location>
        <begin position="15"/>
        <end position="92"/>
    </location>
</feature>
<sequence>MAETLDALDDVATALLPPCSDPASQWGKPTLLTPQRRPKADTPKRLDEGVAKVEQESEARRKPPRKKGSVAAPRTEVKAVACPKPPTPPPATAFSSAEAITGSLLQCGRRHRESSPVPADDATACFPFRRCNGKEESGGKGKEGDIDLINRCLRWNRMTTIWSGVHVDQAYVFGQFFGELIHGIARGGTVLQLQAPIFIPHKLGSSLFGSSTNMLHPHWRVGVCCYLTSTSKVSLSTTFGAHRGEAMKIRGGTLLALTGGDARGAWCRGRRGARRQQQGARGSSATRHPSGLRSHGGGGSGRLRRLRDGVKGLPMTGKHRPDRRHSAQAREAANNYGGRWFTRETRPAWGCKGDRCGRVAGALVAVGVTSNTAEPEVTATKGRDYSGSHSNKTGGLPRQQQRQAVTDTAV</sequence>
<dbReference type="EMBL" id="NMUH01000457">
    <property type="protein sequence ID" value="MQL79480.1"/>
    <property type="molecule type" value="Genomic_DNA"/>
</dbReference>
<feature type="compositionally biased region" description="Basic and acidic residues" evidence="1">
    <location>
        <begin position="38"/>
        <end position="61"/>
    </location>
</feature>
<feature type="compositionally biased region" description="Low complexity" evidence="1">
    <location>
        <begin position="275"/>
        <end position="293"/>
    </location>
</feature>